<comment type="similarity">
    <text evidence="2 5">Belongs to the CDP-alcohol phosphatidyltransferase class-I family.</text>
</comment>
<proteinExistence type="inferred from homology"/>
<feature type="transmembrane region" description="Helical" evidence="6">
    <location>
        <begin position="227"/>
        <end position="254"/>
    </location>
</feature>
<feature type="transmembrane region" description="Helical" evidence="6">
    <location>
        <begin position="360"/>
        <end position="382"/>
    </location>
</feature>
<comment type="caution">
    <text evidence="7">The sequence shown here is derived from an EMBL/GenBank/DDBJ whole genome shotgun (WGS) entry which is preliminary data.</text>
</comment>
<dbReference type="PANTHER" id="PTHR10414">
    <property type="entry name" value="ETHANOLAMINEPHOSPHOTRANSFERASE"/>
    <property type="match status" value="1"/>
</dbReference>
<evidence type="ECO:0000256" key="2">
    <source>
        <dbReference type="ARBA" id="ARBA00010441"/>
    </source>
</evidence>
<dbReference type="InterPro" id="IPR043130">
    <property type="entry name" value="CDP-OH_PTrfase_TM_dom"/>
</dbReference>
<evidence type="ECO:0000313" key="7">
    <source>
        <dbReference type="EMBL" id="ORX76928.1"/>
    </source>
</evidence>
<dbReference type="EMBL" id="MCFE01000909">
    <property type="protein sequence ID" value="ORX76928.1"/>
    <property type="molecule type" value="Genomic_DNA"/>
</dbReference>
<feature type="transmembrane region" description="Helical" evidence="6">
    <location>
        <begin position="297"/>
        <end position="317"/>
    </location>
</feature>
<keyword evidence="9" id="KW-1185">Reference proteome</keyword>
<keyword evidence="6" id="KW-0812">Transmembrane</keyword>
<dbReference type="Proteomes" id="UP000193498">
    <property type="component" value="Unassembled WGS sequence"/>
</dbReference>
<dbReference type="GO" id="GO:0016780">
    <property type="term" value="F:phosphotransferase activity, for other substituted phosphate groups"/>
    <property type="evidence" value="ECO:0007669"/>
    <property type="project" value="InterPro"/>
</dbReference>
<reference evidence="7 9" key="1">
    <citation type="submission" date="2016-07" db="EMBL/GenBank/DDBJ databases">
        <title>Pervasive Adenine N6-methylation of Active Genes in Fungi.</title>
        <authorList>
            <consortium name="DOE Joint Genome Institute"/>
            <person name="Mondo S.J."/>
            <person name="Dannebaum R.O."/>
            <person name="Kuo R.C."/>
            <person name="Labutti K."/>
            <person name="Haridas S."/>
            <person name="Kuo A."/>
            <person name="Salamov A."/>
            <person name="Ahrendt S.R."/>
            <person name="Lipzen A."/>
            <person name="Sullivan W."/>
            <person name="Andreopoulos W.B."/>
            <person name="Clum A."/>
            <person name="Lindquist E."/>
            <person name="Daum C."/>
            <person name="Ramamoorthy G.K."/>
            <person name="Gryganskyi A."/>
            <person name="Culley D."/>
            <person name="Magnuson J.K."/>
            <person name="James T.Y."/>
            <person name="O'Malley M.A."/>
            <person name="Stajich J.E."/>
            <person name="Spatafora J.W."/>
            <person name="Visel A."/>
            <person name="Grigoriev I.V."/>
        </authorList>
    </citation>
    <scope>NUCLEOTIDE SEQUENCE [LARGE SCALE GENOMIC DNA]</scope>
    <source>
        <strain evidence="7 9">CBS 931.73</strain>
    </source>
</reference>
<dbReference type="Pfam" id="PF01066">
    <property type="entry name" value="CDP-OH_P_transf"/>
    <property type="match status" value="1"/>
</dbReference>
<evidence type="ECO:0000256" key="5">
    <source>
        <dbReference type="RuleBase" id="RU003750"/>
    </source>
</evidence>
<keyword evidence="6" id="KW-1133">Transmembrane helix</keyword>
<keyword evidence="3 5" id="KW-0808">Transferase</keyword>
<feature type="transmembrane region" description="Helical" evidence="6">
    <location>
        <begin position="266"/>
        <end position="285"/>
    </location>
</feature>
<dbReference type="InterPro" id="IPR048254">
    <property type="entry name" value="CDP_ALCOHOL_P_TRANSF_CS"/>
</dbReference>
<dbReference type="EMBL" id="MCFE01000028">
    <property type="protein sequence ID" value="ORY05111.1"/>
    <property type="molecule type" value="Genomic_DNA"/>
</dbReference>
<dbReference type="PIRSF" id="PIRSF015665">
    <property type="entry name" value="CHOPT"/>
    <property type="match status" value="1"/>
</dbReference>
<feature type="transmembrane region" description="Helical" evidence="6">
    <location>
        <begin position="59"/>
        <end position="80"/>
    </location>
</feature>
<dbReference type="STRING" id="1314790.A0A1Y1WUE8"/>
<evidence type="ECO:0000256" key="6">
    <source>
        <dbReference type="SAM" id="Phobius"/>
    </source>
</evidence>
<feature type="transmembrane region" description="Helical" evidence="6">
    <location>
        <begin position="329"/>
        <end position="348"/>
    </location>
</feature>
<organism evidence="7 9">
    <name type="scientific">Basidiobolus meristosporus CBS 931.73</name>
    <dbReference type="NCBI Taxonomy" id="1314790"/>
    <lineage>
        <taxon>Eukaryota</taxon>
        <taxon>Fungi</taxon>
        <taxon>Fungi incertae sedis</taxon>
        <taxon>Zoopagomycota</taxon>
        <taxon>Entomophthoromycotina</taxon>
        <taxon>Basidiobolomycetes</taxon>
        <taxon>Basidiobolales</taxon>
        <taxon>Basidiobolaceae</taxon>
        <taxon>Basidiobolus</taxon>
    </lineage>
</organism>
<dbReference type="PANTHER" id="PTHR10414:SF77">
    <property type="entry name" value="CDP-ALCOHOL PHOSPHATIDYLTRANSFERASE FAMILY PROTEIN"/>
    <property type="match status" value="1"/>
</dbReference>
<dbReference type="PROSITE" id="PS00379">
    <property type="entry name" value="CDP_ALCOHOL_P_TRANSF"/>
    <property type="match status" value="1"/>
</dbReference>
<evidence type="ECO:0000313" key="8">
    <source>
        <dbReference type="EMBL" id="ORY05111.1"/>
    </source>
</evidence>
<evidence type="ECO:0000256" key="4">
    <source>
        <dbReference type="ARBA" id="ARBA00023136"/>
    </source>
</evidence>
<protein>
    <submittedName>
        <fullName evidence="7">Choline/ethanolaminephosphotransferase</fullName>
    </submittedName>
</protein>
<dbReference type="Gene3D" id="1.20.120.1760">
    <property type="match status" value="1"/>
</dbReference>
<dbReference type="InterPro" id="IPR000462">
    <property type="entry name" value="CDP-OH_P_trans"/>
</dbReference>
<keyword evidence="4 6" id="KW-0472">Membrane</keyword>
<dbReference type="GO" id="GO:0016020">
    <property type="term" value="C:membrane"/>
    <property type="evidence" value="ECO:0007669"/>
    <property type="project" value="UniProtKB-SubCell"/>
</dbReference>
<evidence type="ECO:0000256" key="3">
    <source>
        <dbReference type="ARBA" id="ARBA00022679"/>
    </source>
</evidence>
<dbReference type="OrthoDB" id="196717at2759"/>
<dbReference type="InParanoid" id="A0A1Y1WUE8"/>
<dbReference type="AlphaFoldDB" id="A0A1Y1WUE8"/>
<dbReference type="FunCoup" id="A0A1Y1WUE8">
    <property type="interactions" value="507"/>
</dbReference>
<accession>A0A1Y1WUE8</accession>
<gene>
    <name evidence="7" type="ORF">K493DRAFT_107480</name>
    <name evidence="8" type="ORF">K493DRAFT_252967</name>
</gene>
<feature type="transmembrane region" description="Helical" evidence="6">
    <location>
        <begin position="86"/>
        <end position="104"/>
    </location>
</feature>
<dbReference type="InterPro" id="IPR014472">
    <property type="entry name" value="CHOPT"/>
</dbReference>
<comment type="subcellular location">
    <subcellularLocation>
        <location evidence="1">Membrane</location>
    </subcellularLocation>
</comment>
<evidence type="ECO:0000313" key="9">
    <source>
        <dbReference type="Proteomes" id="UP000193498"/>
    </source>
</evidence>
<dbReference type="GO" id="GO:0008654">
    <property type="term" value="P:phospholipid biosynthetic process"/>
    <property type="evidence" value="ECO:0007669"/>
    <property type="project" value="InterPro"/>
</dbReference>
<name>A0A1Y1WUE8_9FUNG</name>
<evidence type="ECO:0000256" key="1">
    <source>
        <dbReference type="ARBA" id="ARBA00004370"/>
    </source>
</evidence>
<sequence>MFERFRFGKQSGYVSEEALNNLRFYKYAAEDKSYISHYILRHYWNYVVELFPLWMAPNLITLCGLGFVVINFICVLIYTPDLETPAPSWVYFSFALGIWLYSTFDNVDGKQARRTGTSSPLGELFDHGCDALNCSIGGIVQAAGLGLGFSWYTVLITAMTTIPFYLSTWEEYHTGVLYLGVVNGPTEGLIISCLTMILTGIYGPQMWRTSIHDILGNSTPGFIPESAILLDAVFVVMYALLFVAVAPASFIAVYKTCQSKYQDYTTALTQLLPMTVYLASTYLWLASPYSYILENHLILFILTIGIVFGRMATKIILSHVTKSRFPMYTVLMLPIVVGALLTNIPYVLGMQPLLGPVTELWYLILFFIFSAAAYTNWALLVIDSFCTHLGISCLTITSRPYNRL</sequence>